<reference evidence="2" key="1">
    <citation type="submission" date="2016-10" db="EMBL/GenBank/DDBJ databases">
        <title>Sequence of Gallionella enrichment culture.</title>
        <authorList>
            <person name="Poehlein A."/>
            <person name="Muehling M."/>
            <person name="Daniel R."/>
        </authorList>
    </citation>
    <scope>NUCLEOTIDE SEQUENCE</scope>
</reference>
<dbReference type="SUPFAM" id="SSF69118">
    <property type="entry name" value="AhpD-like"/>
    <property type="match status" value="1"/>
</dbReference>
<name>A0A1J5PWG9_9ZZZZ</name>
<dbReference type="Pfam" id="PF02627">
    <property type="entry name" value="CMD"/>
    <property type="match status" value="1"/>
</dbReference>
<gene>
    <name evidence="2" type="ORF">GALL_429230</name>
</gene>
<organism evidence="2">
    <name type="scientific">mine drainage metagenome</name>
    <dbReference type="NCBI Taxonomy" id="410659"/>
    <lineage>
        <taxon>unclassified sequences</taxon>
        <taxon>metagenomes</taxon>
        <taxon>ecological metagenomes</taxon>
    </lineage>
</organism>
<dbReference type="Gene3D" id="1.20.1290.10">
    <property type="entry name" value="AhpD-like"/>
    <property type="match status" value="1"/>
</dbReference>
<sequence length="126" mass="13272">MTNPAAPTVDQVVANITRSLNGQLPPAIQHAVTVMPEMVLRHAQDSAFAMPSEGGALSNETRTLIYLGIALATGSRACIEAMTNKAQGLGIESAKLLETFRIARYAEATRVLGNAEPLLAALETQA</sequence>
<dbReference type="GO" id="GO:0051920">
    <property type="term" value="F:peroxiredoxin activity"/>
    <property type="evidence" value="ECO:0007669"/>
    <property type="project" value="InterPro"/>
</dbReference>
<accession>A0A1J5PWG9</accession>
<dbReference type="AlphaFoldDB" id="A0A1J5PWG9"/>
<protein>
    <submittedName>
        <fullName evidence="2">Carboxymuconolactone decarboxylase family protein</fullName>
    </submittedName>
</protein>
<dbReference type="EMBL" id="MLJW01002174">
    <property type="protein sequence ID" value="OIQ75410.1"/>
    <property type="molecule type" value="Genomic_DNA"/>
</dbReference>
<evidence type="ECO:0000313" key="2">
    <source>
        <dbReference type="EMBL" id="OIQ75410.1"/>
    </source>
</evidence>
<proteinExistence type="predicted"/>
<evidence type="ECO:0000259" key="1">
    <source>
        <dbReference type="Pfam" id="PF02627"/>
    </source>
</evidence>
<comment type="caution">
    <text evidence="2">The sequence shown here is derived from an EMBL/GenBank/DDBJ whole genome shotgun (WGS) entry which is preliminary data.</text>
</comment>
<dbReference type="InterPro" id="IPR029032">
    <property type="entry name" value="AhpD-like"/>
</dbReference>
<dbReference type="InterPro" id="IPR003779">
    <property type="entry name" value="CMD-like"/>
</dbReference>
<feature type="domain" description="Carboxymuconolactone decarboxylase-like" evidence="1">
    <location>
        <begin position="52"/>
        <end position="110"/>
    </location>
</feature>